<evidence type="ECO:0000313" key="10">
    <source>
        <dbReference type="Proteomes" id="UP000800200"/>
    </source>
</evidence>
<reference evidence="9" key="1">
    <citation type="journal article" date="2020" name="Stud. Mycol.">
        <title>101 Dothideomycetes genomes: a test case for predicting lifestyles and emergence of pathogens.</title>
        <authorList>
            <person name="Haridas S."/>
            <person name="Albert R."/>
            <person name="Binder M."/>
            <person name="Bloem J."/>
            <person name="Labutti K."/>
            <person name="Salamov A."/>
            <person name="Andreopoulos B."/>
            <person name="Baker S."/>
            <person name="Barry K."/>
            <person name="Bills G."/>
            <person name="Bluhm B."/>
            <person name="Cannon C."/>
            <person name="Castanera R."/>
            <person name="Culley D."/>
            <person name="Daum C."/>
            <person name="Ezra D."/>
            <person name="Gonzalez J."/>
            <person name="Henrissat B."/>
            <person name="Kuo A."/>
            <person name="Liang C."/>
            <person name="Lipzen A."/>
            <person name="Lutzoni F."/>
            <person name="Magnuson J."/>
            <person name="Mondo S."/>
            <person name="Nolan M."/>
            <person name="Ohm R."/>
            <person name="Pangilinan J."/>
            <person name="Park H.-J."/>
            <person name="Ramirez L."/>
            <person name="Alfaro M."/>
            <person name="Sun H."/>
            <person name="Tritt A."/>
            <person name="Yoshinaga Y."/>
            <person name="Zwiers L.-H."/>
            <person name="Turgeon B."/>
            <person name="Goodwin S."/>
            <person name="Spatafora J."/>
            <person name="Crous P."/>
            <person name="Grigoriev I."/>
        </authorList>
    </citation>
    <scope>NUCLEOTIDE SEQUENCE</scope>
    <source>
        <strain evidence="9">CBS 207.26</strain>
    </source>
</reference>
<evidence type="ECO:0000256" key="1">
    <source>
        <dbReference type="ARBA" id="ARBA00004141"/>
    </source>
</evidence>
<evidence type="ECO:0000256" key="4">
    <source>
        <dbReference type="ARBA" id="ARBA00023136"/>
    </source>
</evidence>
<feature type="transmembrane region" description="Helical" evidence="7">
    <location>
        <begin position="120"/>
        <end position="141"/>
    </location>
</feature>
<evidence type="ECO:0000256" key="6">
    <source>
        <dbReference type="SAM" id="MobiDB-lite"/>
    </source>
</evidence>
<feature type="transmembrane region" description="Helical" evidence="7">
    <location>
        <begin position="12"/>
        <end position="30"/>
    </location>
</feature>
<dbReference type="EMBL" id="ML994668">
    <property type="protein sequence ID" value="KAF2179279.1"/>
    <property type="molecule type" value="Genomic_DNA"/>
</dbReference>
<gene>
    <name evidence="9" type="ORF">K469DRAFT_596566</name>
</gene>
<keyword evidence="4 7" id="KW-0472">Membrane</keyword>
<keyword evidence="2 7" id="KW-0812">Transmembrane</keyword>
<dbReference type="Pfam" id="PF20684">
    <property type="entry name" value="Fung_rhodopsin"/>
    <property type="match status" value="1"/>
</dbReference>
<evidence type="ECO:0000256" key="3">
    <source>
        <dbReference type="ARBA" id="ARBA00022989"/>
    </source>
</evidence>
<feature type="transmembrane region" description="Helical" evidence="7">
    <location>
        <begin position="169"/>
        <end position="191"/>
    </location>
</feature>
<evidence type="ECO:0000256" key="5">
    <source>
        <dbReference type="ARBA" id="ARBA00038359"/>
    </source>
</evidence>
<organism evidence="9 10">
    <name type="scientific">Zopfia rhizophila CBS 207.26</name>
    <dbReference type="NCBI Taxonomy" id="1314779"/>
    <lineage>
        <taxon>Eukaryota</taxon>
        <taxon>Fungi</taxon>
        <taxon>Dikarya</taxon>
        <taxon>Ascomycota</taxon>
        <taxon>Pezizomycotina</taxon>
        <taxon>Dothideomycetes</taxon>
        <taxon>Dothideomycetes incertae sedis</taxon>
        <taxon>Zopfiaceae</taxon>
        <taxon>Zopfia</taxon>
    </lineage>
</organism>
<feature type="transmembrane region" description="Helical" evidence="7">
    <location>
        <begin position="203"/>
        <end position="220"/>
    </location>
</feature>
<keyword evidence="10" id="KW-1185">Reference proteome</keyword>
<feature type="region of interest" description="Disordered" evidence="6">
    <location>
        <begin position="275"/>
        <end position="314"/>
    </location>
</feature>
<dbReference type="AlphaFoldDB" id="A0A6A6DM24"/>
<comment type="similarity">
    <text evidence="5">Belongs to the SAT4 family.</text>
</comment>
<proteinExistence type="inferred from homology"/>
<evidence type="ECO:0000259" key="8">
    <source>
        <dbReference type="Pfam" id="PF20684"/>
    </source>
</evidence>
<dbReference type="InterPro" id="IPR049326">
    <property type="entry name" value="Rhodopsin_dom_fungi"/>
</dbReference>
<keyword evidence="3 7" id="KW-1133">Transmembrane helix</keyword>
<evidence type="ECO:0000313" key="9">
    <source>
        <dbReference type="EMBL" id="KAF2179279.1"/>
    </source>
</evidence>
<feature type="transmembrane region" description="Helical" evidence="7">
    <location>
        <begin position="42"/>
        <end position="65"/>
    </location>
</feature>
<name>A0A6A6DM24_9PEZI</name>
<comment type="subcellular location">
    <subcellularLocation>
        <location evidence="1">Membrane</location>
        <topology evidence="1">Multi-pass membrane protein</topology>
    </subcellularLocation>
</comment>
<evidence type="ECO:0000256" key="2">
    <source>
        <dbReference type="ARBA" id="ARBA00022692"/>
    </source>
</evidence>
<dbReference type="Proteomes" id="UP000800200">
    <property type="component" value="Unassembled WGS sequence"/>
</dbReference>
<dbReference type="PANTHER" id="PTHR33048:SF42">
    <property type="entry name" value="INTEGRAL MEMBRANE PROTEIN"/>
    <property type="match status" value="1"/>
</dbReference>
<dbReference type="InterPro" id="IPR052337">
    <property type="entry name" value="SAT4-like"/>
</dbReference>
<sequence>MAETNGPKIVTALWVMINISFLFMGLRFFCKRRYTQRLGIDDGILAVSWVFALIYVVFITISVKYGMGKHGTDIPPEDVVPAFKYLFIGEFFTLISISTSKTSFAVTLLRFTTRHWQKWFIWFVIITMNAALWLTAILLFLQCTPVQKNWDKKAKGSCWKSKVQDDFSIFTGVYSSVLDIMLAMFPCILIWRLPMDKREKFGVVFAMSLGFLAGITAAVKTSFLPGVGKWEDMAYSIADLLIWSLAETSVTIMAASIPYYRVLIKEVSSRGSAPYRRSHRLESSAKNAGRRSRQLEAKEIMERQDDMSDKSMLGDAQRTGAIMKMNEVTVEYHEGNGEHRR</sequence>
<accession>A0A6A6DM24</accession>
<dbReference type="GO" id="GO:0016020">
    <property type="term" value="C:membrane"/>
    <property type="evidence" value="ECO:0007669"/>
    <property type="project" value="UniProtKB-SubCell"/>
</dbReference>
<feature type="compositionally biased region" description="Basic and acidic residues" evidence="6">
    <location>
        <begin position="293"/>
        <end position="309"/>
    </location>
</feature>
<feature type="transmembrane region" description="Helical" evidence="7">
    <location>
        <begin position="240"/>
        <end position="260"/>
    </location>
</feature>
<evidence type="ECO:0000256" key="7">
    <source>
        <dbReference type="SAM" id="Phobius"/>
    </source>
</evidence>
<dbReference type="PANTHER" id="PTHR33048">
    <property type="entry name" value="PTH11-LIKE INTEGRAL MEMBRANE PROTEIN (AFU_ORTHOLOGUE AFUA_5G11245)"/>
    <property type="match status" value="1"/>
</dbReference>
<feature type="domain" description="Rhodopsin" evidence="8">
    <location>
        <begin position="26"/>
        <end position="265"/>
    </location>
</feature>
<protein>
    <recommendedName>
        <fullName evidence="8">Rhodopsin domain-containing protein</fullName>
    </recommendedName>
</protein>
<feature type="transmembrane region" description="Helical" evidence="7">
    <location>
        <begin position="85"/>
        <end position="108"/>
    </location>
</feature>
<dbReference type="OrthoDB" id="3934549at2759"/>